<dbReference type="AlphaFoldDB" id="A0A8J6YL15"/>
<comment type="similarity">
    <text evidence="1 13 14">Belongs to the ATPase B chain family.</text>
</comment>
<evidence type="ECO:0000256" key="8">
    <source>
        <dbReference type="ARBA" id="ARBA00023136"/>
    </source>
</evidence>
<evidence type="ECO:0000256" key="5">
    <source>
        <dbReference type="ARBA" id="ARBA00022781"/>
    </source>
</evidence>
<dbReference type="RefSeq" id="WP_192533308.1">
    <property type="nucleotide sequence ID" value="NZ_JACZHT010000001.1"/>
</dbReference>
<evidence type="ECO:0000313" key="16">
    <source>
        <dbReference type="EMBL" id="MBE1236448.1"/>
    </source>
</evidence>
<dbReference type="PANTHER" id="PTHR33445">
    <property type="entry name" value="ATP SYNTHASE SUBUNIT B', CHLOROPLASTIC"/>
    <property type="match status" value="1"/>
</dbReference>
<proteinExistence type="inferred from homology"/>
<reference evidence="16" key="1">
    <citation type="submission" date="2020-10" db="EMBL/GenBank/DDBJ databases">
        <title>Genome sequence of the unusual species of purple photosynthetic bacteria, Phaeovibrio sulfidiphilus DSM 23193, type strain.</title>
        <authorList>
            <person name="Kyndt J.A."/>
            <person name="Meyer T.E."/>
        </authorList>
    </citation>
    <scope>NUCLEOTIDE SEQUENCE</scope>
    <source>
        <strain evidence="16">DSM 23193</strain>
    </source>
</reference>
<dbReference type="GO" id="GO:0046961">
    <property type="term" value="F:proton-transporting ATPase activity, rotational mechanism"/>
    <property type="evidence" value="ECO:0007669"/>
    <property type="project" value="TreeGrafter"/>
</dbReference>
<dbReference type="GO" id="GO:0012505">
    <property type="term" value="C:endomembrane system"/>
    <property type="evidence" value="ECO:0007669"/>
    <property type="project" value="UniProtKB-SubCell"/>
</dbReference>
<sequence>MPQFEDIASFPSQLFWLLVCLVVLFVVVSRFAIPRLADIMEKRQKMIDDDLEQAERLQAQTESAIAVYEAALVEARTAAQASIRSVSEKSAQEAERRTSEVNSRLANQIREGEARINTLREQALSNIRSVAADVATGIVSRLAGLTSVPQARLEKAVEDAIKEN</sequence>
<keyword evidence="13" id="KW-1003">Cell membrane</keyword>
<evidence type="ECO:0000256" key="15">
    <source>
        <dbReference type="SAM" id="Coils"/>
    </source>
</evidence>
<comment type="subunit">
    <text evidence="13">F-type ATPases have 2 components, F(1) - the catalytic core - and F(0) - the membrane proton channel. F(1) has five subunits: alpha(3), beta(3), gamma(1), delta(1), epsilon(1). F(0) has three main subunits: a(1), b(2) and c(10-14). The alpha and beta chains form an alternating ring which encloses part of the gamma chain. F(1) is attached to F(0) by a central stalk formed by the gamma and epsilon chains, while a peripheral stalk is formed by the delta and b chains.</text>
</comment>
<evidence type="ECO:0000256" key="12">
    <source>
        <dbReference type="ARBA" id="ARBA00037847"/>
    </source>
</evidence>
<evidence type="ECO:0000256" key="1">
    <source>
        <dbReference type="ARBA" id="ARBA00005513"/>
    </source>
</evidence>
<dbReference type="Pfam" id="PF00430">
    <property type="entry name" value="ATP-synt_B"/>
    <property type="match status" value="1"/>
</dbReference>
<evidence type="ECO:0000256" key="11">
    <source>
        <dbReference type="ARBA" id="ARBA00025614"/>
    </source>
</evidence>
<dbReference type="PANTHER" id="PTHR33445:SF1">
    <property type="entry name" value="ATP SYNTHASE SUBUNIT B"/>
    <property type="match status" value="1"/>
</dbReference>
<keyword evidence="2 13" id="KW-0813">Transport</keyword>
<dbReference type="GO" id="GO:0046933">
    <property type="term" value="F:proton-transporting ATP synthase activity, rotational mechanism"/>
    <property type="evidence" value="ECO:0007669"/>
    <property type="project" value="UniProtKB-UniRule"/>
</dbReference>
<feature type="coiled-coil region" evidence="15">
    <location>
        <begin position="40"/>
        <end position="122"/>
    </location>
</feature>
<comment type="function">
    <text evidence="11">Component of the F(0) channel, it forms part of the peripheral stalk, linking F(1) to F(0). The b'-subunit is a diverged and duplicated form of b found in plants and photosynthetic bacteria.</text>
</comment>
<evidence type="ECO:0000256" key="7">
    <source>
        <dbReference type="ARBA" id="ARBA00023065"/>
    </source>
</evidence>
<keyword evidence="4 13" id="KW-0812">Transmembrane</keyword>
<evidence type="ECO:0000313" key="17">
    <source>
        <dbReference type="Proteomes" id="UP000631034"/>
    </source>
</evidence>
<keyword evidence="6 13" id="KW-1133">Transmembrane helix</keyword>
<gene>
    <name evidence="13" type="primary">atpF</name>
    <name evidence="16" type="ORF">IHV25_02110</name>
</gene>
<dbReference type="GO" id="GO:0045259">
    <property type="term" value="C:proton-transporting ATP synthase complex"/>
    <property type="evidence" value="ECO:0007669"/>
    <property type="project" value="UniProtKB-KW"/>
</dbReference>
<dbReference type="HAMAP" id="MF_01398">
    <property type="entry name" value="ATP_synth_b_bprime"/>
    <property type="match status" value="1"/>
</dbReference>
<evidence type="ECO:0000256" key="14">
    <source>
        <dbReference type="RuleBase" id="RU003848"/>
    </source>
</evidence>
<dbReference type="GO" id="GO:0005886">
    <property type="term" value="C:plasma membrane"/>
    <property type="evidence" value="ECO:0007669"/>
    <property type="project" value="UniProtKB-SubCell"/>
</dbReference>
<accession>A0A8J6YL15</accession>
<evidence type="ECO:0000256" key="10">
    <source>
        <dbReference type="ARBA" id="ARBA00025198"/>
    </source>
</evidence>
<evidence type="ECO:0000256" key="9">
    <source>
        <dbReference type="ARBA" id="ARBA00023310"/>
    </source>
</evidence>
<feature type="transmembrane region" description="Helical" evidence="13">
    <location>
        <begin position="14"/>
        <end position="33"/>
    </location>
</feature>
<evidence type="ECO:0000256" key="6">
    <source>
        <dbReference type="ARBA" id="ARBA00022989"/>
    </source>
</evidence>
<protein>
    <recommendedName>
        <fullName evidence="13">ATP synthase subunit b</fullName>
    </recommendedName>
    <alternativeName>
        <fullName evidence="13">ATP synthase F(0) sector subunit b</fullName>
    </alternativeName>
    <alternativeName>
        <fullName evidence="13">ATPase subunit I</fullName>
    </alternativeName>
    <alternativeName>
        <fullName evidence="13">F-type ATPase subunit b</fullName>
        <shortName evidence="13">F-ATPase subunit b</shortName>
    </alternativeName>
</protein>
<comment type="function">
    <text evidence="10 13">F(1)F(0) ATP synthase produces ATP from ADP in the presence of a proton or sodium gradient. F-type ATPases consist of two structural domains, F(1) containing the extramembraneous catalytic core and F(0) containing the membrane proton channel, linked together by a central stalk and a peripheral stalk. During catalysis, ATP synthesis in the catalytic domain of F(1) is coupled via a rotary mechanism of the central stalk subunits to proton translocation.</text>
</comment>
<comment type="subcellular location">
    <subcellularLocation>
        <location evidence="13">Cell membrane</location>
        <topology evidence="13">Single-pass membrane protein</topology>
    </subcellularLocation>
    <subcellularLocation>
        <location evidence="12">Endomembrane system</location>
        <topology evidence="12">Single-pass membrane protein</topology>
    </subcellularLocation>
</comment>
<keyword evidence="15" id="KW-0175">Coiled coil</keyword>
<keyword evidence="9 13" id="KW-0066">ATP synthesis</keyword>
<dbReference type="InterPro" id="IPR002146">
    <property type="entry name" value="ATP_synth_b/b'su_bac/chlpt"/>
</dbReference>
<keyword evidence="3 13" id="KW-0138">CF(0)</keyword>
<evidence type="ECO:0000256" key="4">
    <source>
        <dbReference type="ARBA" id="ARBA00022692"/>
    </source>
</evidence>
<evidence type="ECO:0000256" key="2">
    <source>
        <dbReference type="ARBA" id="ARBA00022448"/>
    </source>
</evidence>
<keyword evidence="8 13" id="KW-0472">Membrane</keyword>
<dbReference type="Proteomes" id="UP000631034">
    <property type="component" value="Unassembled WGS sequence"/>
</dbReference>
<evidence type="ECO:0000256" key="3">
    <source>
        <dbReference type="ARBA" id="ARBA00022547"/>
    </source>
</evidence>
<keyword evidence="7 13" id="KW-0406">Ion transport</keyword>
<keyword evidence="17" id="KW-1185">Reference proteome</keyword>
<dbReference type="InterPro" id="IPR050059">
    <property type="entry name" value="ATP_synthase_B_chain"/>
</dbReference>
<name>A0A8J6YL15_9PROT</name>
<organism evidence="16 17">
    <name type="scientific">Phaeovibrio sulfidiphilus</name>
    <dbReference type="NCBI Taxonomy" id="1220600"/>
    <lineage>
        <taxon>Bacteria</taxon>
        <taxon>Pseudomonadati</taxon>
        <taxon>Pseudomonadota</taxon>
        <taxon>Alphaproteobacteria</taxon>
        <taxon>Rhodospirillales</taxon>
        <taxon>Rhodospirillaceae</taxon>
        <taxon>Phaeovibrio</taxon>
    </lineage>
</organism>
<dbReference type="CDD" id="cd06503">
    <property type="entry name" value="ATP-synt_Fo_b"/>
    <property type="match status" value="1"/>
</dbReference>
<evidence type="ECO:0000256" key="13">
    <source>
        <dbReference type="HAMAP-Rule" id="MF_01398"/>
    </source>
</evidence>
<dbReference type="EMBL" id="JACZHT010000001">
    <property type="protein sequence ID" value="MBE1236448.1"/>
    <property type="molecule type" value="Genomic_DNA"/>
</dbReference>
<comment type="caution">
    <text evidence="16">The sequence shown here is derived from an EMBL/GenBank/DDBJ whole genome shotgun (WGS) entry which is preliminary data.</text>
</comment>
<dbReference type="Gene3D" id="6.10.250.1580">
    <property type="match status" value="1"/>
</dbReference>
<keyword evidence="5 13" id="KW-0375">Hydrogen ion transport</keyword>